<accession>A0A4R3RAE4</accession>
<evidence type="ECO:0000313" key="1">
    <source>
        <dbReference type="EMBL" id="TCU14955.1"/>
    </source>
</evidence>
<dbReference type="Proteomes" id="UP000295547">
    <property type="component" value="Unassembled WGS sequence"/>
</dbReference>
<evidence type="ECO:0000313" key="3">
    <source>
        <dbReference type="Proteomes" id="UP000295507"/>
    </source>
</evidence>
<dbReference type="EMBL" id="SMBK01000029">
    <property type="protein sequence ID" value="TCU31374.1"/>
    <property type="molecule type" value="Genomic_DNA"/>
</dbReference>
<dbReference type="EMBL" id="SMBJ01000023">
    <property type="protein sequence ID" value="TCU14955.1"/>
    <property type="molecule type" value="Genomic_DNA"/>
</dbReference>
<comment type="caution">
    <text evidence="2">The sequence shown here is derived from an EMBL/GenBank/DDBJ whole genome shotgun (WGS) entry which is preliminary data.</text>
</comment>
<dbReference type="AlphaFoldDB" id="A0A4R3RAE4"/>
<gene>
    <name evidence="2" type="ORF">EV129_12934</name>
    <name evidence="1" type="ORF">EV130_1231</name>
</gene>
<protein>
    <submittedName>
        <fullName evidence="2">Uncharacterized protein</fullName>
    </submittedName>
</protein>
<reference evidence="3 4" key="1">
    <citation type="submission" date="2019-03" db="EMBL/GenBank/DDBJ databases">
        <title>Genomic Encyclopedia of Type Strains, Phase IV (KMG-V): Genome sequencing to study the core and pangenomes of soil and plant-associated prokaryotes.</title>
        <authorList>
            <person name="Whitman W."/>
        </authorList>
    </citation>
    <scope>NUCLEOTIDE SEQUENCE [LARGE SCALE GENOMIC DNA]</scope>
    <source>
        <strain evidence="1 4">Gr42</strain>
        <strain evidence="2 3">IE4868</strain>
    </source>
</reference>
<evidence type="ECO:0000313" key="4">
    <source>
        <dbReference type="Proteomes" id="UP000295547"/>
    </source>
</evidence>
<evidence type="ECO:0000313" key="2">
    <source>
        <dbReference type="EMBL" id="TCU31374.1"/>
    </source>
</evidence>
<dbReference type="Proteomes" id="UP000295507">
    <property type="component" value="Unassembled WGS sequence"/>
</dbReference>
<organism evidence="2 3">
    <name type="scientific">Rhizobium azibense</name>
    <dbReference type="NCBI Taxonomy" id="1136135"/>
    <lineage>
        <taxon>Bacteria</taxon>
        <taxon>Pseudomonadati</taxon>
        <taxon>Pseudomonadota</taxon>
        <taxon>Alphaproteobacteria</taxon>
        <taxon>Hyphomicrobiales</taxon>
        <taxon>Rhizobiaceae</taxon>
        <taxon>Rhizobium/Agrobacterium group</taxon>
        <taxon>Rhizobium</taxon>
    </lineage>
</organism>
<feature type="non-terminal residue" evidence="2">
    <location>
        <position position="1"/>
    </location>
</feature>
<keyword evidence="4" id="KW-1185">Reference proteome</keyword>
<name>A0A4R3RAE4_9HYPH</name>
<proteinExistence type="predicted"/>
<sequence>TPRILMDALAAGGEQAKRAFDAMMTMRKIDVAVIDAARKGDDAR</sequence>